<gene>
    <name evidence="1" type="ORF">DN745_04920</name>
</gene>
<organism evidence="1 2">
    <name type="scientific">Bradymonas sediminis</name>
    <dbReference type="NCBI Taxonomy" id="1548548"/>
    <lineage>
        <taxon>Bacteria</taxon>
        <taxon>Deltaproteobacteria</taxon>
        <taxon>Bradymonadales</taxon>
        <taxon>Bradymonadaceae</taxon>
        <taxon>Bradymonas</taxon>
    </lineage>
</organism>
<proteinExistence type="predicted"/>
<dbReference type="RefSeq" id="WP_111332673.1">
    <property type="nucleotide sequence ID" value="NZ_CP030032.1"/>
</dbReference>
<keyword evidence="2" id="KW-1185">Reference proteome</keyword>
<dbReference type="Proteomes" id="UP000249799">
    <property type="component" value="Chromosome"/>
</dbReference>
<accession>A0A2Z4FIE9</accession>
<evidence type="ECO:0000313" key="2">
    <source>
        <dbReference type="Proteomes" id="UP000249799"/>
    </source>
</evidence>
<name>A0A2Z4FIE9_9DELT</name>
<dbReference type="KEGG" id="bsed:DN745_04920"/>
<dbReference type="AlphaFoldDB" id="A0A2Z4FIE9"/>
<dbReference type="EMBL" id="CP030032">
    <property type="protein sequence ID" value="AWV88712.1"/>
    <property type="molecule type" value="Genomic_DNA"/>
</dbReference>
<evidence type="ECO:0000313" key="1">
    <source>
        <dbReference type="EMBL" id="AWV88712.1"/>
    </source>
</evidence>
<dbReference type="OrthoDB" id="6313019at2"/>
<sequence>MNYLLPGVTGYCIDEYPTPWRFPTVSYVIFKTLCHTAGRMMNARVRMVEQQLYCNFWVCYFSSIQPNRKYVILANDSYPFLAFCQMPMGLKEGEQGFEPFSSKPFIEPPELKEAFRQVSDWIIVPLDVLTMPVASADMSRLNVFERRMVKHFETERVGDIIFNCYD</sequence>
<protein>
    <submittedName>
        <fullName evidence="1">Uncharacterized protein</fullName>
    </submittedName>
</protein>
<reference evidence="1 2" key="1">
    <citation type="submission" date="2018-06" db="EMBL/GenBank/DDBJ databases">
        <title>Lujinxingia sediminis gen. nov. sp. nov., a new facultative anaerobic member of the class Deltaproteobacteria, and proposal of Lujinxingaceae fam. nov.</title>
        <authorList>
            <person name="Guo L.-Y."/>
            <person name="Li C.-M."/>
            <person name="Wang S."/>
            <person name="Du Z.-J."/>
        </authorList>
    </citation>
    <scope>NUCLEOTIDE SEQUENCE [LARGE SCALE GENOMIC DNA]</scope>
    <source>
        <strain evidence="1 2">FA350</strain>
    </source>
</reference>